<proteinExistence type="predicted"/>
<organism evidence="1 2">
    <name type="scientific">Streptomyces silvensis</name>
    <dbReference type="NCBI Taxonomy" id="1765722"/>
    <lineage>
        <taxon>Bacteria</taxon>
        <taxon>Bacillati</taxon>
        <taxon>Actinomycetota</taxon>
        <taxon>Actinomycetes</taxon>
        <taxon>Kitasatosporales</taxon>
        <taxon>Streptomycetaceae</taxon>
        <taxon>Streptomyces</taxon>
    </lineage>
</organism>
<comment type="caution">
    <text evidence="1">The sequence shown here is derived from an EMBL/GenBank/DDBJ whole genome shotgun (WGS) entry which is preliminary data.</text>
</comment>
<sequence>MSGPVLVDDFRVSGKPDPKCDVCQALDKQRREALDAGNLSVAASRAREIRECRHGRGKA</sequence>
<accession>A0A0W7X7I9</accession>
<reference evidence="1 2" key="1">
    <citation type="submission" date="2015-12" db="EMBL/GenBank/DDBJ databases">
        <title>Draft genome sequence of Streptomyces silvensis ATCC 53525, a producer of novel hormone antagonists.</title>
        <authorList>
            <person name="Johnston C.W."/>
            <person name="Li Y."/>
            <person name="Magarvey N.A."/>
        </authorList>
    </citation>
    <scope>NUCLEOTIDE SEQUENCE [LARGE SCALE GENOMIC DNA]</scope>
    <source>
        <strain evidence="1 2">ATCC 53525</strain>
    </source>
</reference>
<dbReference type="AlphaFoldDB" id="A0A0W7X7I9"/>
<evidence type="ECO:0000313" key="2">
    <source>
        <dbReference type="Proteomes" id="UP000054804"/>
    </source>
</evidence>
<name>A0A0W7X7I9_9ACTN</name>
<gene>
    <name evidence="1" type="ORF">AT728_07190</name>
</gene>
<dbReference type="STRING" id="1765722.AT728_07190"/>
<dbReference type="Proteomes" id="UP000054804">
    <property type="component" value="Unassembled WGS sequence"/>
</dbReference>
<dbReference type="EMBL" id="LOCL01000029">
    <property type="protein sequence ID" value="KUF18813.1"/>
    <property type="molecule type" value="Genomic_DNA"/>
</dbReference>
<evidence type="ECO:0000313" key="1">
    <source>
        <dbReference type="EMBL" id="KUF18813.1"/>
    </source>
</evidence>
<protein>
    <submittedName>
        <fullName evidence="1">Uncharacterized protein</fullName>
    </submittedName>
</protein>
<keyword evidence="2" id="KW-1185">Reference proteome</keyword>